<sequence length="112" mass="13271">MRPIIAFAHIPKTAGITLVSILRRSYSWRHFDRPGFYRPLTARDLKQIRKVDRGLASIAGHTIQPHTNLHQQLPVRYYTFLRDPAKRLISEFKFYLRRSTYDENVHEHLEAS</sequence>
<organism evidence="1 2">
    <name type="scientific">Pontiella agarivorans</name>
    <dbReference type="NCBI Taxonomy" id="3038953"/>
    <lineage>
        <taxon>Bacteria</taxon>
        <taxon>Pseudomonadati</taxon>
        <taxon>Kiritimatiellota</taxon>
        <taxon>Kiritimatiellia</taxon>
        <taxon>Kiritimatiellales</taxon>
        <taxon>Pontiellaceae</taxon>
        <taxon>Pontiella</taxon>
    </lineage>
</organism>
<evidence type="ECO:0000313" key="1">
    <source>
        <dbReference type="EMBL" id="MDZ8120416.1"/>
    </source>
</evidence>
<dbReference type="Proteomes" id="UP001290861">
    <property type="component" value="Unassembled WGS sequence"/>
</dbReference>
<keyword evidence="2" id="KW-1185">Reference proteome</keyword>
<dbReference type="InterPro" id="IPR027417">
    <property type="entry name" value="P-loop_NTPase"/>
</dbReference>
<reference evidence="1 2" key="1">
    <citation type="journal article" date="2024" name="Appl. Environ. Microbiol.">
        <title>Pontiella agarivorans sp. nov., a novel marine anaerobic bacterium capable of degrading macroalgal polysaccharides and fixing nitrogen.</title>
        <authorList>
            <person name="Liu N."/>
            <person name="Kivenson V."/>
            <person name="Peng X."/>
            <person name="Cui Z."/>
            <person name="Lankiewicz T.S."/>
            <person name="Gosselin K.M."/>
            <person name="English C.J."/>
            <person name="Blair E.M."/>
            <person name="O'Malley M.A."/>
            <person name="Valentine D.L."/>
        </authorList>
    </citation>
    <scope>NUCLEOTIDE SEQUENCE [LARGE SCALE GENOMIC DNA]</scope>
    <source>
        <strain evidence="1 2">NLcol2</strain>
    </source>
</reference>
<dbReference type="InterPro" id="IPR005331">
    <property type="entry name" value="Sulfotransferase"/>
</dbReference>
<accession>A0ABU5N2D0</accession>
<dbReference type="RefSeq" id="WP_322610189.1">
    <property type="nucleotide sequence ID" value="NZ_JARVCO010000012.1"/>
</dbReference>
<dbReference type="Gene3D" id="3.40.50.300">
    <property type="entry name" value="P-loop containing nucleotide triphosphate hydrolases"/>
    <property type="match status" value="1"/>
</dbReference>
<protein>
    <submittedName>
        <fullName evidence="1">Sulfotransferase family 2 domain-containing protein</fullName>
    </submittedName>
</protein>
<dbReference type="EMBL" id="JARVCO010000012">
    <property type="protein sequence ID" value="MDZ8120416.1"/>
    <property type="molecule type" value="Genomic_DNA"/>
</dbReference>
<dbReference type="Pfam" id="PF03567">
    <property type="entry name" value="Sulfotransfer_2"/>
    <property type="match status" value="1"/>
</dbReference>
<gene>
    <name evidence="1" type="ORF">P9H32_17435</name>
</gene>
<evidence type="ECO:0000313" key="2">
    <source>
        <dbReference type="Proteomes" id="UP001290861"/>
    </source>
</evidence>
<proteinExistence type="predicted"/>
<name>A0ABU5N2D0_9BACT</name>
<comment type="caution">
    <text evidence="1">The sequence shown here is derived from an EMBL/GenBank/DDBJ whole genome shotgun (WGS) entry which is preliminary data.</text>
</comment>